<organism evidence="2 4">
    <name type="scientific">Arcobacter ellisii</name>
    <dbReference type="NCBI Taxonomy" id="913109"/>
    <lineage>
        <taxon>Bacteria</taxon>
        <taxon>Pseudomonadati</taxon>
        <taxon>Campylobacterota</taxon>
        <taxon>Epsilonproteobacteria</taxon>
        <taxon>Campylobacterales</taxon>
        <taxon>Arcobacteraceae</taxon>
        <taxon>Arcobacter</taxon>
    </lineage>
</organism>
<dbReference type="AlphaFoldDB" id="A0A347UAN8"/>
<dbReference type="EMBL" id="NXIG01000010">
    <property type="protein sequence ID" value="RXI29774.1"/>
    <property type="molecule type" value="Genomic_DNA"/>
</dbReference>
<evidence type="ECO:0000313" key="2">
    <source>
        <dbReference type="EMBL" id="RXI29774.1"/>
    </source>
</evidence>
<evidence type="ECO:0000313" key="3">
    <source>
        <dbReference type="Proteomes" id="UP000262582"/>
    </source>
</evidence>
<evidence type="ECO:0000313" key="4">
    <source>
        <dbReference type="Proteomes" id="UP000290588"/>
    </source>
</evidence>
<dbReference type="RefSeq" id="WP_118918076.1">
    <property type="nucleotide sequence ID" value="NZ_CP032097.1"/>
</dbReference>
<dbReference type="Proteomes" id="UP000290588">
    <property type="component" value="Unassembled WGS sequence"/>
</dbReference>
<protein>
    <submittedName>
        <fullName evidence="2">Uncharacterized protein</fullName>
    </submittedName>
</protein>
<dbReference type="EMBL" id="CP032097">
    <property type="protein sequence ID" value="AXX95916.1"/>
    <property type="molecule type" value="Genomic_DNA"/>
</dbReference>
<keyword evidence="3" id="KW-1185">Reference proteome</keyword>
<proteinExistence type="predicted"/>
<evidence type="ECO:0000313" key="1">
    <source>
        <dbReference type="EMBL" id="AXX95916.1"/>
    </source>
</evidence>
<accession>A0A347UAN8</accession>
<name>A0A347UAN8_9BACT</name>
<gene>
    <name evidence="1" type="ORF">AELL_2290</name>
    <name evidence="2" type="ORF">CP962_10430</name>
</gene>
<dbReference type="Proteomes" id="UP000262582">
    <property type="component" value="Chromosome"/>
</dbReference>
<reference evidence="2 4" key="1">
    <citation type="submission" date="2017-09" db="EMBL/GenBank/DDBJ databases">
        <title>Genomics of the genus Arcobacter.</title>
        <authorList>
            <person name="Perez-Cataluna A."/>
            <person name="Figueras M.J."/>
            <person name="Salas-Masso N."/>
        </authorList>
    </citation>
    <scope>NUCLEOTIDE SEQUENCE [LARGE SCALE GENOMIC DNA]</scope>
    <source>
        <strain evidence="2 4">CECT 7837</strain>
    </source>
</reference>
<reference evidence="1 3" key="2">
    <citation type="submission" date="2018-08" db="EMBL/GenBank/DDBJ databases">
        <title>Complete genome of the Arcobacter ellisii type strain LMG 26155.</title>
        <authorList>
            <person name="Miller W.G."/>
            <person name="Yee E."/>
            <person name="Bono J.L."/>
        </authorList>
    </citation>
    <scope>NUCLEOTIDE SEQUENCE [LARGE SCALE GENOMIC DNA]</scope>
    <source>
        <strain evidence="1 3">LMG 26155</strain>
    </source>
</reference>
<dbReference type="KEGG" id="aell:AELL_2290"/>
<sequence>MLFKITLLGKNYNQNKNKNQFSFLFNSFTRNDWIEELTNVDSNLYFLIKEEVEEFFYNTGGYLTYLDFESCYQLAVEATIKQVKKSIRKNKKCFFEIENNDNSLIYKKIKERLLSNIRNLFDKKRKINVLNIDLLIMDNIYESYEVDTTLWDLRKLVNTNPQIIIDNIIKLANSFEITLSEIDELGEKLNMDFSAIPELNLSLEFRNLKKAANSQLYLHFNEELMVA</sequence>